<sequence>MPKATIGTKRGKDATTPARKKQGGEMETELPPSILRKNNLTDSPEKKKNRVGRSKSRDPTSKSKSTGGRSVSKGGRSVSRPRSASKTPASRAKKTPSASSSFADKLKTPPSPKKPIKRLKHMKFFEGLLTMSPVQGGKSTRILNYRDIEDKPLLTATQMPSLHTEVCKYFHFDLITRLWSGETIPNGKTRRIPFSCYLESDVPIEELVEAVQIDLIDAQVQLQVKTCQAIRHEDKMHLMYVSNKFNRKQVEVDLQAQLTQLQKDYYIQDKESYLGKMEAAGKKFPKINLKLDYPFNGPFERRDGQDTRYKCVFVVEYAFDDKLHVETAVQLYKKSVRLSQHWGEHANIQIAPSKDPDITAATAVEKWHSICDSHSATMLLTGIVRLDGIKNPDVKVPIEYWKRSSRARADELTLRESPDGGYEAAVADTNPIAKTQARNVAAHTAGWILGYVPSKGWKKESISTFMKKSFNTSAVVLAQRASWDKRTGQVTSDDLDEVDQELRNVTDSWVDMSLLTRGTEAVRDAALDSGDMAAFDWEVGASVQTMKSRGAESNSDTEGSSLVNTSEEEYSEEEEEVDKMSEQGAPSSEGSDKEDLNEEDEDRYWGMVSLAEWPIRELFSDKEDEIDCLLEMLKRGDLPYWMIERANDIDDLVEEAAKIDLQILELFRKEAAGDKDLDYEGTREKYDFQLNEIECAKVELKEQLLDALKELLVREEDVDASAQAKHSVGFSAESQETFHDAEDVDMDSEEAPKQDNAAGTNAKLNRNGGVKKAACLARSRRSSKRASMYRRDTALWASKGTHPNLTYKQIQELMKRRLKVNDNSTEFELEQAVEEIRQEQECPTSVNWNLQQQEDQAAINYLHKRIVPVIGRVPKERAAGSWRLLLGNTNGLATRKSRNYKVDKLTAVTRDYDINIYAFQEGTTKSTVSHNKYQPKISLGQQGGCTVIASGEVCQYAKIPSLCAYNVGKTKPEGLQTVYQQHLRYIQQEGIKNNPRRLMREDLLEQLHTWLKQGDRIMLTMDANENVLEGPLCKCLQGLGFTPVAHSFHGHIPNTHVEGSECIDEVWVSHGVEVLGIQLLSFHESVGDHRSFIVDVTTRSTIGLYAHLIVRPECRRLVTSTRKCLDKYLLLAEEQWKIHQISERLELLERLDEQYPISKVTAAKFERLDAQMTEIFKHCERKCRKITKIDGEYSLASKYWHEKMNGEEAWYSSPTPIQFRAAGTTLPNGRKERKDSFKSHHAKFLRKQHLRDCKARAIAQQDEQKANDIAGKILREQKKTMWYSINRVTKPPHAGALMSVEREIDGRIVEFTEEEALIDNILDVIRDRFSGAEDAPISNCSITEGLGDFGFTELGLKIIAGDFDPPEDLRESTVRLLRAIGDIGKEHMDDDIDITMSQDQFSNIWGRAKERTSSSMSGIHFAHYIACAKSKKIARGLAKKLSLHSRFGHPPERWLNLLMVMLEKKLGVRLIPKLRAILLKEADHNCHDGFIFGILMLNHARESGLIPEEQLAEKDKTSEDGSWIKVLKADYARLRRQAMGIIAADAANCYDMVNHIILAMLLRAVGLPMGPIVAMLLAIKTMRYYLHTGFGELKKYMGPEDSPHCRHGLNQGSRAAPPCWTLVSSLLCEIQRAQGHVATVETPITRLVSTIIGFLYVDDTDLYILNHDITTSGDLMAAAQSATDDWCDGLFDTGGGAKAEKSFAHLFTIVWDEDGDWHYNSLLKEDGFELTVPSRDGGKDLIDLFPASHGKETLGVFTAPDGSSADHLAKVADSVKMWLSRISVGRLPSSFNWTSYIYQLWMGIRYGIGMLPADREELQSSYTTQTETYCLFCV</sequence>
<dbReference type="Proteomes" id="UP001530400">
    <property type="component" value="Unassembled WGS sequence"/>
</dbReference>
<feature type="region of interest" description="Disordered" evidence="2">
    <location>
        <begin position="1"/>
        <end position="118"/>
    </location>
</feature>
<feature type="region of interest" description="Disordered" evidence="2">
    <location>
        <begin position="744"/>
        <end position="765"/>
    </location>
</feature>
<comment type="caution">
    <text evidence="3">The sequence shown here is derived from an EMBL/GenBank/DDBJ whole genome shotgun (WGS) entry which is preliminary data.</text>
</comment>
<proteinExistence type="predicted"/>
<feature type="coiled-coil region" evidence="1">
    <location>
        <begin position="683"/>
        <end position="718"/>
    </location>
</feature>
<feature type="compositionally biased region" description="Acidic residues" evidence="2">
    <location>
        <begin position="566"/>
        <end position="577"/>
    </location>
</feature>
<name>A0ABD3Q3Z5_9STRA</name>
<dbReference type="EMBL" id="JALLPJ020000330">
    <property type="protein sequence ID" value="KAL3795203.1"/>
    <property type="molecule type" value="Genomic_DNA"/>
</dbReference>
<feature type="region of interest" description="Disordered" evidence="2">
    <location>
        <begin position="546"/>
        <end position="600"/>
    </location>
</feature>
<gene>
    <name evidence="3" type="ORF">ACHAWO_006890</name>
</gene>
<accession>A0ABD3Q3Z5</accession>
<feature type="compositionally biased region" description="Polar residues" evidence="2">
    <location>
        <begin position="546"/>
        <end position="565"/>
    </location>
</feature>
<protein>
    <recommendedName>
        <fullName evidence="5">Reverse transcriptase domain-containing protein</fullName>
    </recommendedName>
</protein>
<keyword evidence="4" id="KW-1185">Reference proteome</keyword>
<keyword evidence="1" id="KW-0175">Coiled coil</keyword>
<reference evidence="3 4" key="1">
    <citation type="submission" date="2024-10" db="EMBL/GenBank/DDBJ databases">
        <title>Updated reference genomes for cyclostephanoid diatoms.</title>
        <authorList>
            <person name="Roberts W.R."/>
            <person name="Alverson A.J."/>
        </authorList>
    </citation>
    <scope>NUCLEOTIDE SEQUENCE [LARGE SCALE GENOMIC DNA]</scope>
    <source>
        <strain evidence="3 4">AJA010-31</strain>
    </source>
</reference>
<evidence type="ECO:0000256" key="1">
    <source>
        <dbReference type="SAM" id="Coils"/>
    </source>
</evidence>
<organism evidence="3 4">
    <name type="scientific">Cyclotella atomus</name>
    <dbReference type="NCBI Taxonomy" id="382360"/>
    <lineage>
        <taxon>Eukaryota</taxon>
        <taxon>Sar</taxon>
        <taxon>Stramenopiles</taxon>
        <taxon>Ochrophyta</taxon>
        <taxon>Bacillariophyta</taxon>
        <taxon>Coscinodiscophyceae</taxon>
        <taxon>Thalassiosirophycidae</taxon>
        <taxon>Stephanodiscales</taxon>
        <taxon>Stephanodiscaceae</taxon>
        <taxon>Cyclotella</taxon>
    </lineage>
</organism>
<feature type="compositionally biased region" description="Low complexity" evidence="2">
    <location>
        <begin position="62"/>
        <end position="82"/>
    </location>
</feature>
<evidence type="ECO:0000256" key="2">
    <source>
        <dbReference type="SAM" id="MobiDB-lite"/>
    </source>
</evidence>
<evidence type="ECO:0000313" key="3">
    <source>
        <dbReference type="EMBL" id="KAL3795203.1"/>
    </source>
</evidence>
<evidence type="ECO:0000313" key="4">
    <source>
        <dbReference type="Proteomes" id="UP001530400"/>
    </source>
</evidence>
<evidence type="ECO:0008006" key="5">
    <source>
        <dbReference type="Google" id="ProtNLM"/>
    </source>
</evidence>